<evidence type="ECO:0000313" key="9">
    <source>
        <dbReference type="Proteomes" id="UP000324897"/>
    </source>
</evidence>
<evidence type="ECO:0000256" key="5">
    <source>
        <dbReference type="SAM" id="SignalP"/>
    </source>
</evidence>
<dbReference type="Gene3D" id="3.30.70.80">
    <property type="entry name" value="Peptidase S8 propeptide/proteinase inhibitor I9"/>
    <property type="match status" value="1"/>
</dbReference>
<evidence type="ECO:0000259" key="6">
    <source>
        <dbReference type="Pfam" id="PF00082"/>
    </source>
</evidence>
<sequence length="366" mass="39147">MARLAGALSFLLAAVAVAAAAAAGGESEAEAMSSYIIHVAQAQAPRSLRPRLLARAYKSFLRDNLPESIALPEPRVFYSYRRAATGFATRLTARQVAHLESLDSVLAVVPDLILHPHTTLTPKFLELTESYGLLKKSKGATDVVIGVIDTGIYPMGRASFAADPSLPPPPDTFRGRCVSTPSFNASAYCNNKLVGAKFFYAGYEAQFGKIDEREESKSPLDTEGHGTHTASTAAGSAVENANFYNYGKGKAVGMAPGTRIATYKALWKKGGAYSDILMAFEHAIADRVNVISYSVSPTGKIPEFYMDLPAMAAFRAVREGIVVSASAGNASTINRRFIATVVLGNGVTFIGETLYAESRSAQPRYR</sequence>
<accession>A0A5J9SXN8</accession>
<evidence type="ECO:0000256" key="3">
    <source>
        <dbReference type="PROSITE-ProRule" id="PRU01240"/>
    </source>
</evidence>
<dbReference type="InterPro" id="IPR010259">
    <property type="entry name" value="S8pro/Inhibitor_I9"/>
</dbReference>
<feature type="region of interest" description="Disordered" evidence="4">
    <location>
        <begin position="212"/>
        <end position="232"/>
    </location>
</feature>
<dbReference type="Gene3D" id="3.40.50.200">
    <property type="entry name" value="Peptidase S8/S53 domain"/>
    <property type="match status" value="1"/>
</dbReference>
<comment type="caution">
    <text evidence="3">Lacks conserved residue(s) required for the propagation of feature annotation.</text>
</comment>
<evidence type="ECO:0008006" key="10">
    <source>
        <dbReference type="Google" id="ProtNLM"/>
    </source>
</evidence>
<dbReference type="Proteomes" id="UP000324897">
    <property type="component" value="Unassembled WGS sequence"/>
</dbReference>
<dbReference type="Pfam" id="PF00082">
    <property type="entry name" value="Peptidase_S8"/>
    <property type="match status" value="1"/>
</dbReference>
<feature type="compositionally biased region" description="Basic and acidic residues" evidence="4">
    <location>
        <begin position="212"/>
        <end position="226"/>
    </location>
</feature>
<dbReference type="GO" id="GO:0006508">
    <property type="term" value="P:proteolysis"/>
    <property type="evidence" value="ECO:0007669"/>
    <property type="project" value="InterPro"/>
</dbReference>
<keyword evidence="2 5" id="KW-0732">Signal</keyword>
<reference evidence="8 9" key="1">
    <citation type="journal article" date="2019" name="Sci. Rep.">
        <title>A high-quality genome of Eragrostis curvula grass provides insights into Poaceae evolution and supports new strategies to enhance forage quality.</title>
        <authorList>
            <person name="Carballo J."/>
            <person name="Santos B.A.C.M."/>
            <person name="Zappacosta D."/>
            <person name="Garbus I."/>
            <person name="Selva J.P."/>
            <person name="Gallo C.A."/>
            <person name="Diaz A."/>
            <person name="Albertini E."/>
            <person name="Caccamo M."/>
            <person name="Echenique V."/>
        </authorList>
    </citation>
    <scope>NUCLEOTIDE SEQUENCE [LARGE SCALE GENOMIC DNA]</scope>
    <source>
        <strain evidence="9">cv. Victoria</strain>
        <tissue evidence="8">Leaf</tissue>
    </source>
</reference>
<proteinExistence type="inferred from homology"/>
<dbReference type="EMBL" id="RWGY01000156">
    <property type="protein sequence ID" value="TVU03717.1"/>
    <property type="molecule type" value="Genomic_DNA"/>
</dbReference>
<dbReference type="Gramene" id="TVU03717">
    <property type="protein sequence ID" value="TVU03717"/>
    <property type="gene ID" value="EJB05_50748"/>
</dbReference>
<comment type="similarity">
    <text evidence="1 3">Belongs to the peptidase S8 family.</text>
</comment>
<dbReference type="PROSITE" id="PS51892">
    <property type="entry name" value="SUBTILASE"/>
    <property type="match status" value="1"/>
</dbReference>
<evidence type="ECO:0000256" key="2">
    <source>
        <dbReference type="ARBA" id="ARBA00022729"/>
    </source>
</evidence>
<evidence type="ECO:0000256" key="1">
    <source>
        <dbReference type="ARBA" id="ARBA00011073"/>
    </source>
</evidence>
<feature type="domain" description="Peptidase S8/S53" evidence="6">
    <location>
        <begin position="142"/>
        <end position="331"/>
    </location>
</feature>
<gene>
    <name evidence="8" type="ORF">EJB05_50748</name>
</gene>
<keyword evidence="9" id="KW-1185">Reference proteome</keyword>
<dbReference type="PANTHER" id="PTHR10795">
    <property type="entry name" value="PROPROTEIN CONVERTASE SUBTILISIN/KEXIN"/>
    <property type="match status" value="1"/>
</dbReference>
<dbReference type="InterPro" id="IPR036852">
    <property type="entry name" value="Peptidase_S8/S53_dom_sf"/>
</dbReference>
<feature type="chain" id="PRO_5023855072" description="Inhibitor I9 domain-containing protein" evidence="5">
    <location>
        <begin position="21"/>
        <end position="366"/>
    </location>
</feature>
<dbReference type="OrthoDB" id="693754at2759"/>
<feature type="non-terminal residue" evidence="8">
    <location>
        <position position="1"/>
    </location>
</feature>
<dbReference type="Pfam" id="PF05922">
    <property type="entry name" value="Inhibitor_I9"/>
    <property type="match status" value="1"/>
</dbReference>
<dbReference type="InterPro" id="IPR045051">
    <property type="entry name" value="SBT"/>
</dbReference>
<protein>
    <recommendedName>
        <fullName evidence="10">Inhibitor I9 domain-containing protein</fullName>
    </recommendedName>
</protein>
<name>A0A5J9SXN8_9POAL</name>
<dbReference type="SUPFAM" id="SSF52743">
    <property type="entry name" value="Subtilisin-like"/>
    <property type="match status" value="1"/>
</dbReference>
<feature type="domain" description="Inhibitor I9" evidence="7">
    <location>
        <begin position="34"/>
        <end position="116"/>
    </location>
</feature>
<evidence type="ECO:0000256" key="4">
    <source>
        <dbReference type="SAM" id="MobiDB-lite"/>
    </source>
</evidence>
<dbReference type="GO" id="GO:0004252">
    <property type="term" value="F:serine-type endopeptidase activity"/>
    <property type="evidence" value="ECO:0007669"/>
    <property type="project" value="InterPro"/>
</dbReference>
<dbReference type="InterPro" id="IPR037045">
    <property type="entry name" value="S8pro/Inhibitor_I9_sf"/>
</dbReference>
<organism evidence="8 9">
    <name type="scientific">Eragrostis curvula</name>
    <name type="common">weeping love grass</name>
    <dbReference type="NCBI Taxonomy" id="38414"/>
    <lineage>
        <taxon>Eukaryota</taxon>
        <taxon>Viridiplantae</taxon>
        <taxon>Streptophyta</taxon>
        <taxon>Embryophyta</taxon>
        <taxon>Tracheophyta</taxon>
        <taxon>Spermatophyta</taxon>
        <taxon>Magnoliopsida</taxon>
        <taxon>Liliopsida</taxon>
        <taxon>Poales</taxon>
        <taxon>Poaceae</taxon>
        <taxon>PACMAD clade</taxon>
        <taxon>Chloridoideae</taxon>
        <taxon>Eragrostideae</taxon>
        <taxon>Eragrostidinae</taxon>
        <taxon>Eragrostis</taxon>
    </lineage>
</organism>
<comment type="caution">
    <text evidence="8">The sequence shown here is derived from an EMBL/GenBank/DDBJ whole genome shotgun (WGS) entry which is preliminary data.</text>
</comment>
<evidence type="ECO:0000259" key="7">
    <source>
        <dbReference type="Pfam" id="PF05922"/>
    </source>
</evidence>
<dbReference type="AlphaFoldDB" id="A0A5J9SXN8"/>
<dbReference type="InterPro" id="IPR000209">
    <property type="entry name" value="Peptidase_S8/S53_dom"/>
</dbReference>
<feature type="signal peptide" evidence="5">
    <location>
        <begin position="1"/>
        <end position="20"/>
    </location>
</feature>
<evidence type="ECO:0000313" key="8">
    <source>
        <dbReference type="EMBL" id="TVU03717.1"/>
    </source>
</evidence>